<protein>
    <recommendedName>
        <fullName evidence="3">ubiquitinyl hydrolase 1</fullName>
        <ecNumber evidence="3">3.4.19.12</ecNumber>
    </recommendedName>
</protein>
<dbReference type="Pfam" id="PF06337">
    <property type="entry name" value="DUSP"/>
    <property type="match status" value="1"/>
</dbReference>
<dbReference type="PROSITE" id="PS50235">
    <property type="entry name" value="USP_3"/>
    <property type="match status" value="1"/>
</dbReference>
<evidence type="ECO:0000256" key="4">
    <source>
        <dbReference type="ARBA" id="ARBA00022670"/>
    </source>
</evidence>
<dbReference type="InterPro" id="IPR006615">
    <property type="entry name" value="Pept_C19_DUSP"/>
</dbReference>
<evidence type="ECO:0000313" key="11">
    <source>
        <dbReference type="Proteomes" id="UP000692954"/>
    </source>
</evidence>
<dbReference type="EC" id="3.4.19.12" evidence="3"/>
<feature type="domain" description="USP" evidence="8">
    <location>
        <begin position="358"/>
        <end position="968"/>
    </location>
</feature>
<dbReference type="InterPro" id="IPR050185">
    <property type="entry name" value="Ub_carboxyl-term_hydrolase"/>
</dbReference>
<accession>A0A8S1JYI2</accession>
<dbReference type="InterPro" id="IPR018200">
    <property type="entry name" value="USP_CS"/>
</dbReference>
<dbReference type="AlphaFoldDB" id="A0A8S1JYI2"/>
<gene>
    <name evidence="10" type="ORF">PSON_ATCC_30995.1.T0020582</name>
</gene>
<evidence type="ECO:0000256" key="2">
    <source>
        <dbReference type="ARBA" id="ARBA00009085"/>
    </source>
</evidence>
<evidence type="ECO:0000256" key="3">
    <source>
        <dbReference type="ARBA" id="ARBA00012759"/>
    </source>
</evidence>
<evidence type="ECO:0000259" key="9">
    <source>
        <dbReference type="PROSITE" id="PS51283"/>
    </source>
</evidence>
<keyword evidence="5" id="KW-0833">Ubl conjugation pathway</keyword>
<dbReference type="PANTHER" id="PTHR21646:SF24">
    <property type="entry name" value="UBIQUITIN CARBOXYL-TERMINAL HYDROLASE"/>
    <property type="match status" value="1"/>
</dbReference>
<evidence type="ECO:0000256" key="1">
    <source>
        <dbReference type="ARBA" id="ARBA00000707"/>
    </source>
</evidence>
<dbReference type="GO" id="GO:0004843">
    <property type="term" value="F:cysteine-type deubiquitinase activity"/>
    <property type="evidence" value="ECO:0007669"/>
    <property type="project" value="UniProtKB-EC"/>
</dbReference>
<keyword evidence="4" id="KW-0645">Protease</keyword>
<keyword evidence="7" id="KW-0788">Thiol protease</keyword>
<reference evidence="10" key="1">
    <citation type="submission" date="2021-01" db="EMBL/GenBank/DDBJ databases">
        <authorList>
            <consortium name="Genoscope - CEA"/>
            <person name="William W."/>
        </authorList>
    </citation>
    <scope>NUCLEOTIDE SEQUENCE</scope>
</reference>
<dbReference type="PROSITE" id="PS00973">
    <property type="entry name" value="USP_2"/>
    <property type="match status" value="1"/>
</dbReference>
<comment type="catalytic activity">
    <reaction evidence="1">
        <text>Thiol-dependent hydrolysis of ester, thioester, amide, peptide and isopeptide bonds formed by the C-terminal Gly of ubiquitin (a 76-residue protein attached to proteins as an intracellular targeting signal).</text>
        <dbReference type="EC" id="3.4.19.12"/>
    </reaction>
</comment>
<dbReference type="OrthoDB" id="292964at2759"/>
<dbReference type="Pfam" id="PF00443">
    <property type="entry name" value="UCH"/>
    <property type="match status" value="2"/>
</dbReference>
<keyword evidence="6" id="KW-0378">Hydrolase</keyword>
<dbReference type="PROSITE" id="PS51283">
    <property type="entry name" value="DUSP"/>
    <property type="match status" value="1"/>
</dbReference>
<feature type="domain" description="DUSP" evidence="9">
    <location>
        <begin position="17"/>
        <end position="145"/>
    </location>
</feature>
<name>A0A8S1JYI2_9CILI</name>
<dbReference type="InterPro" id="IPR028889">
    <property type="entry name" value="USP"/>
</dbReference>
<evidence type="ECO:0000256" key="6">
    <source>
        <dbReference type="ARBA" id="ARBA00022801"/>
    </source>
</evidence>
<evidence type="ECO:0000256" key="7">
    <source>
        <dbReference type="ARBA" id="ARBA00022807"/>
    </source>
</evidence>
<dbReference type="Proteomes" id="UP000692954">
    <property type="component" value="Unassembled WGS sequence"/>
</dbReference>
<proteinExistence type="inferred from homology"/>
<evidence type="ECO:0000259" key="8">
    <source>
        <dbReference type="PROSITE" id="PS50235"/>
    </source>
</evidence>
<dbReference type="PANTHER" id="PTHR21646">
    <property type="entry name" value="UBIQUITIN CARBOXYL-TERMINAL HYDROLASE"/>
    <property type="match status" value="1"/>
</dbReference>
<dbReference type="GO" id="GO:0006508">
    <property type="term" value="P:proteolysis"/>
    <property type="evidence" value="ECO:0007669"/>
    <property type="project" value="UniProtKB-KW"/>
</dbReference>
<keyword evidence="11" id="KW-1185">Reference proteome</keyword>
<organism evidence="10 11">
    <name type="scientific">Paramecium sonneborni</name>
    <dbReference type="NCBI Taxonomy" id="65129"/>
    <lineage>
        <taxon>Eukaryota</taxon>
        <taxon>Sar</taxon>
        <taxon>Alveolata</taxon>
        <taxon>Ciliophora</taxon>
        <taxon>Intramacronucleata</taxon>
        <taxon>Oligohymenophorea</taxon>
        <taxon>Peniculida</taxon>
        <taxon>Parameciidae</taxon>
        <taxon>Paramecium</taxon>
    </lineage>
</organism>
<comment type="similarity">
    <text evidence="2">Belongs to the peptidase C19 family.</text>
</comment>
<dbReference type="EMBL" id="CAJJDN010000002">
    <property type="protein sequence ID" value="CAD8047703.1"/>
    <property type="molecule type" value="Genomic_DNA"/>
</dbReference>
<sequence>MKDEKLNGNQMSQQTAEQLKKQVFEYKKLQESFSKRFQQDSNIQFYILSTKWLNQWKKYVSYDEIVANKAPSMQFGRIKLDRINDDLKDFVNQSFKYHPNENHPWNTFMKQSLQENVDYVVIDKEIWDLFQSYHQNCLEIIRTSNGNGKDKQVSVNLLRFKCVFLDPSLIDQISSGKKFKQTIDIEFMQVDRKMKLKDYYGLLQTTINTFQGSFEKGSNSVKLWRYVTDQQDPFKTLYNEIYKEFSSEYINQDMCFYLNAELLTHDKYEYIEDIGIIDNNIILFEFKYGNRLWCVSSQPVSKDKQKIQNQNSNSNQNYNQNYNYNYNQYESLTYEKSCSDDETVKSLTLTQKSIKGIVGLSNLGNTCFMNSGTQCISNSYPLVEYFLKNLYFDEINMDNPLGTKGQLVKKVGSLIKKMWCGDKQTITPINYKKAVGQFQPMFSGYDQHDSSELITFVLDGIHEDLNRVKKKPYIETQAYDGRPDFIVAKESWLNHLARNQSIIVDLMHGQYKSTLQCPTCKQVSITFDPYLIVQLGIPTYKKRTITFKYYKDFFQSSFITIPFDKNKKLPLKEYLKHLGVILKVDSQHLFGYIRTYDSYYDFFDENKSIIDIRKSSKRSQLCFRKLTQEEILMKKKIPIKFSNKYYEGSSSISFDQAGVFILDIQMTLKQVHLLIFSNFQQFFTGYNTLNYKNQVLNQYYTLLYKTNQNYWNSCAFCNSQSCQDCEIKFDDETVEQVVNKALKIDKNINFEIIILWKQSPFKQVRLLDIFNYFVKQYKIEDENNNLTNQFSSSTNYNSSSNTVTLYDCLQYSQIPEQLNPDNTWYCKVCQEHVQAFKSMQIYKAPQILIFTLKRFKTSNIQFKQKLETFVDFPIENLDMTDYLINSNTPKEFHKENMTNNGEINKKQVIYDLYAISNHFGGIGGGHYTAFAKNKFTNKWYDFDDSSVSQISESMVVSKSAYVLCYQLRTNFQEITKQKLKE</sequence>
<evidence type="ECO:0000313" key="10">
    <source>
        <dbReference type="EMBL" id="CAD8047703.1"/>
    </source>
</evidence>
<comment type="caution">
    <text evidence="10">The sequence shown here is derived from an EMBL/GenBank/DDBJ whole genome shotgun (WGS) entry which is preliminary data.</text>
</comment>
<dbReference type="GO" id="GO:0016579">
    <property type="term" value="P:protein deubiquitination"/>
    <property type="evidence" value="ECO:0007669"/>
    <property type="project" value="InterPro"/>
</dbReference>
<dbReference type="InterPro" id="IPR001394">
    <property type="entry name" value="Peptidase_C19_UCH"/>
</dbReference>
<evidence type="ECO:0000256" key="5">
    <source>
        <dbReference type="ARBA" id="ARBA00022786"/>
    </source>
</evidence>